<keyword evidence="2" id="KW-0378">Hydrolase</keyword>
<evidence type="ECO:0000313" key="3">
    <source>
        <dbReference type="Proteomes" id="UP000095651"/>
    </source>
</evidence>
<reference evidence="2 3" key="1">
    <citation type="submission" date="2015-09" db="EMBL/GenBank/DDBJ databases">
        <authorList>
            <consortium name="Pathogen Informatics"/>
        </authorList>
    </citation>
    <scope>NUCLEOTIDE SEQUENCE [LARGE SCALE GENOMIC DNA]</scope>
    <source>
        <strain evidence="2 3">2789STDY5608850</strain>
    </source>
</reference>
<dbReference type="Proteomes" id="UP000095651">
    <property type="component" value="Unassembled WGS sequence"/>
</dbReference>
<dbReference type="GO" id="GO:0004559">
    <property type="term" value="F:alpha-mannosidase activity"/>
    <property type="evidence" value="ECO:0007669"/>
    <property type="project" value="InterPro"/>
</dbReference>
<evidence type="ECO:0000259" key="1">
    <source>
        <dbReference type="Pfam" id="PF01074"/>
    </source>
</evidence>
<dbReference type="CDD" id="cd10791">
    <property type="entry name" value="GH38N_AMII_like_1"/>
    <property type="match status" value="1"/>
</dbReference>
<name>A0A174EWS8_9FIRM</name>
<accession>A0A174EWS8</accession>
<dbReference type="RefSeq" id="WP_055655934.1">
    <property type="nucleotide sequence ID" value="NZ_CABIXC010000006.1"/>
</dbReference>
<dbReference type="InterPro" id="IPR000602">
    <property type="entry name" value="Glyco_hydro_38_N"/>
</dbReference>
<proteinExistence type="predicted"/>
<dbReference type="AlphaFoldDB" id="A0A174EWS8"/>
<dbReference type="InterPro" id="IPR011013">
    <property type="entry name" value="Gal_mutarotase_sf_dom"/>
</dbReference>
<dbReference type="SUPFAM" id="SSF74650">
    <property type="entry name" value="Galactose mutarotase-like"/>
    <property type="match status" value="1"/>
</dbReference>
<sequence length="820" mass="93996">MKTDRKWKILLIHHTHTDIGYTERQEKIMEYHRGFLCQAIDILNDIHAGRRKNAEGFIWQCENYWQVENFYEGASPEYRADFEKYVKAGEIGLSGTYLNMNELIDETTLREGLEKAQKYGVGIGRPITSSMTADINGFAWGYADALADSGIESLFTCIHTHHGMFPLYKKQMSFYWEAPSGKRVLVWNGDHYHLGNELGFVPFASTSYLVKDEYAVQMKNHLIYNKNESKTEDEELEVLDARLERYLNRLSSEQYEYSFVPLMVSGATTDNAPPSALIAERVHLLNERYHGQVEVQMVTLEDFFKTVLSECGEIPVYRGDWNDWWADGAGSTPAVLKTYRNAQRKLSICDKMDEDKSLGEEWLRRDAVKNMLLYAEHTWGYSSSVSEPWNSMVNDLEIRKDTYAAEADILISRNLDQILKKKGETAIRAQRKQRFKVINPHKLDLCLSAKLYVEFWEYIEGVPFYEATDFEVVEEETGKVLKSQIKRIARAFEIEVLLDMKAGEEKVLSIRRGYGGKQNTVGTMIEAGAEGVADVVAEQKPREDCSCIETDYFRILFNHNSGVESIIDKRDAKELIRKDMVAPPFSGVYECSREITDVCRDRTMMGRRRKSYASVRSLSNLKNIGVVDNGPVYITVRLDYSLEGTELYHVFLKIYKNAPLMEAVVRIHKKSVWKAENLYLSLPFTVGGEFETYIDKTGCVMRPGIDQLPGTNQDFYLVQNGAVLHGEEKDVVIGMKDTPLMVLGELEAGPVVLCDGKNREKNQGLLYSWPMNNFWETNFKADLGGFYEFTYTMLIEHRSDISHAFLSCEAINQGLISFYI</sequence>
<dbReference type="InterPro" id="IPR011330">
    <property type="entry name" value="Glyco_hydro/deAcase_b/a-brl"/>
</dbReference>
<dbReference type="GO" id="GO:0030246">
    <property type="term" value="F:carbohydrate binding"/>
    <property type="evidence" value="ECO:0007669"/>
    <property type="project" value="InterPro"/>
</dbReference>
<protein>
    <submittedName>
        <fullName evidence="2">Glycosyl hydrolases family 38</fullName>
    </submittedName>
</protein>
<dbReference type="Gene3D" id="3.20.110.10">
    <property type="entry name" value="Glycoside hydrolase 38, N terminal domain"/>
    <property type="match status" value="1"/>
</dbReference>
<evidence type="ECO:0000313" key="2">
    <source>
        <dbReference type="EMBL" id="CUO42562.1"/>
    </source>
</evidence>
<dbReference type="Pfam" id="PF01074">
    <property type="entry name" value="Glyco_hydro_38N"/>
    <property type="match status" value="1"/>
</dbReference>
<feature type="domain" description="Glycoside hydrolase family 38 N-terminal" evidence="1">
    <location>
        <begin position="8"/>
        <end position="317"/>
    </location>
</feature>
<organism evidence="2 3">
    <name type="scientific">Hungatella hathewayi</name>
    <dbReference type="NCBI Taxonomy" id="154046"/>
    <lineage>
        <taxon>Bacteria</taxon>
        <taxon>Bacillati</taxon>
        <taxon>Bacillota</taxon>
        <taxon>Clostridia</taxon>
        <taxon>Lachnospirales</taxon>
        <taxon>Lachnospiraceae</taxon>
        <taxon>Hungatella</taxon>
    </lineage>
</organism>
<dbReference type="InterPro" id="IPR027291">
    <property type="entry name" value="Glyco_hydro_38_N_sf"/>
</dbReference>
<gene>
    <name evidence="2" type="ORF">ERS852407_02779</name>
</gene>
<dbReference type="EMBL" id="CYZE01000006">
    <property type="protein sequence ID" value="CUO42562.1"/>
    <property type="molecule type" value="Genomic_DNA"/>
</dbReference>
<dbReference type="GO" id="GO:0006013">
    <property type="term" value="P:mannose metabolic process"/>
    <property type="evidence" value="ECO:0007669"/>
    <property type="project" value="InterPro"/>
</dbReference>
<dbReference type="SUPFAM" id="SSF88713">
    <property type="entry name" value="Glycoside hydrolase/deacetylase"/>
    <property type="match status" value="1"/>
</dbReference>